<gene>
    <name evidence="1" type="primary">CDKL5</name>
</gene>
<dbReference type="GO" id="GO:0016301">
    <property type="term" value="F:kinase activity"/>
    <property type="evidence" value="ECO:0007669"/>
    <property type="project" value="UniProtKB-KW"/>
</dbReference>
<dbReference type="EMBL" id="HAEI01005039">
    <property type="protein sequence ID" value="SBR91506.1"/>
    <property type="molecule type" value="Transcribed_RNA"/>
</dbReference>
<reference evidence="1" key="2">
    <citation type="submission" date="2016-06" db="EMBL/GenBank/DDBJ databases">
        <title>The genome of a short-lived fish provides insights into sex chromosome evolution and the genetic control of aging.</title>
        <authorList>
            <person name="Reichwald K."/>
            <person name="Felder M."/>
            <person name="Petzold A."/>
            <person name="Koch P."/>
            <person name="Groth M."/>
            <person name="Platzer M."/>
        </authorList>
    </citation>
    <scope>NUCLEOTIDE SEQUENCE</scope>
    <source>
        <tissue evidence="1">Brain</tissue>
    </source>
</reference>
<dbReference type="AlphaFoldDB" id="A0A1A8QDA8"/>
<sequence length="50" mass="5520">GGGKERESLTGHQKNKWTHTLRASHSSLFVGSFISPPLLQIKDSHLLPLL</sequence>
<evidence type="ECO:0000313" key="1">
    <source>
        <dbReference type="EMBL" id="SBR91506.1"/>
    </source>
</evidence>
<protein>
    <submittedName>
        <fullName evidence="1">Cyclin-dependent kinase-like 5</fullName>
    </submittedName>
</protein>
<accession>A0A1A8QDA8</accession>
<keyword evidence="1" id="KW-0418">Kinase</keyword>
<keyword evidence="1" id="KW-0808">Transferase</keyword>
<feature type="non-terminal residue" evidence="1">
    <location>
        <position position="1"/>
    </location>
</feature>
<organism evidence="1">
    <name type="scientific">Nothobranchius rachovii</name>
    <name type="common">bluefin notho</name>
    <dbReference type="NCBI Taxonomy" id="451742"/>
    <lineage>
        <taxon>Eukaryota</taxon>
        <taxon>Metazoa</taxon>
        <taxon>Chordata</taxon>
        <taxon>Craniata</taxon>
        <taxon>Vertebrata</taxon>
        <taxon>Euteleostomi</taxon>
        <taxon>Actinopterygii</taxon>
        <taxon>Neopterygii</taxon>
        <taxon>Teleostei</taxon>
        <taxon>Neoteleostei</taxon>
        <taxon>Acanthomorphata</taxon>
        <taxon>Ovalentaria</taxon>
        <taxon>Atherinomorphae</taxon>
        <taxon>Cyprinodontiformes</taxon>
        <taxon>Nothobranchiidae</taxon>
        <taxon>Nothobranchius</taxon>
    </lineage>
</organism>
<name>A0A1A8QDA8_9TELE</name>
<proteinExistence type="predicted"/>
<reference evidence="1" key="1">
    <citation type="submission" date="2016-05" db="EMBL/GenBank/DDBJ databases">
        <authorList>
            <person name="Lavstsen T."/>
            <person name="Jespersen J.S."/>
        </authorList>
    </citation>
    <scope>NUCLEOTIDE SEQUENCE</scope>
    <source>
        <tissue evidence="1">Brain</tissue>
    </source>
</reference>